<reference evidence="4 5" key="1">
    <citation type="journal article" date="2018" name="Front. Plant Sci.">
        <title>Red Clover (Trifolium pratense) and Zigzag Clover (T. medium) - A Picture of Genomic Similarities and Differences.</title>
        <authorList>
            <person name="Dluhosova J."/>
            <person name="Istvanek J."/>
            <person name="Nedelnik J."/>
            <person name="Repkova J."/>
        </authorList>
    </citation>
    <scope>NUCLEOTIDE SEQUENCE [LARGE SCALE GENOMIC DNA]</scope>
    <source>
        <strain evidence="5">cv. 10/8</strain>
        <tissue evidence="4">Leaf</tissue>
    </source>
</reference>
<keyword evidence="3" id="KW-0143">Chaperone</keyword>
<dbReference type="Gene3D" id="1.10.560.10">
    <property type="entry name" value="GroEL-like equatorial domain"/>
    <property type="match status" value="1"/>
</dbReference>
<protein>
    <submittedName>
        <fullName evidence="4">T-complex protein 1 subunit eta-like</fullName>
    </submittedName>
</protein>
<keyword evidence="5" id="KW-1185">Reference proteome</keyword>
<comment type="caution">
    <text evidence="4">The sequence shown here is derived from an EMBL/GenBank/DDBJ whole genome shotgun (WGS) entry which is preliminary data.</text>
</comment>
<accession>A0A392T6P7</accession>
<dbReference type="SUPFAM" id="SSF48592">
    <property type="entry name" value="GroEL equatorial domain-like"/>
    <property type="match status" value="1"/>
</dbReference>
<name>A0A392T6P7_9FABA</name>
<evidence type="ECO:0000256" key="3">
    <source>
        <dbReference type="ARBA" id="ARBA00023186"/>
    </source>
</evidence>
<dbReference type="Proteomes" id="UP000265520">
    <property type="component" value="Unassembled WGS sequence"/>
</dbReference>
<evidence type="ECO:0000313" key="5">
    <source>
        <dbReference type="Proteomes" id="UP000265520"/>
    </source>
</evidence>
<dbReference type="InterPro" id="IPR017998">
    <property type="entry name" value="Chaperone_TCP-1"/>
</dbReference>
<dbReference type="InterPro" id="IPR027413">
    <property type="entry name" value="GROEL-like_equatorial_sf"/>
</dbReference>
<dbReference type="GO" id="GO:0005524">
    <property type="term" value="F:ATP binding"/>
    <property type="evidence" value="ECO:0007669"/>
    <property type="project" value="UniProtKB-KW"/>
</dbReference>
<evidence type="ECO:0000313" key="4">
    <source>
        <dbReference type="EMBL" id="MCI56462.1"/>
    </source>
</evidence>
<evidence type="ECO:0000256" key="2">
    <source>
        <dbReference type="ARBA" id="ARBA00022840"/>
    </source>
</evidence>
<dbReference type="InterPro" id="IPR002423">
    <property type="entry name" value="Cpn60/GroEL/TCP-1"/>
</dbReference>
<sequence>MIVRRAMKNSTVVAGGGAIDMEISRYLRQHARTIAGKSQLFINSYAKALE</sequence>
<proteinExistence type="predicted"/>
<keyword evidence="2" id="KW-0067">ATP-binding</keyword>
<dbReference type="Pfam" id="PF00118">
    <property type="entry name" value="Cpn60_TCP1"/>
    <property type="match status" value="1"/>
</dbReference>
<dbReference type="GO" id="GO:0140662">
    <property type="term" value="F:ATP-dependent protein folding chaperone"/>
    <property type="evidence" value="ECO:0007669"/>
    <property type="project" value="InterPro"/>
</dbReference>
<evidence type="ECO:0000256" key="1">
    <source>
        <dbReference type="ARBA" id="ARBA00022741"/>
    </source>
</evidence>
<keyword evidence="1" id="KW-0547">Nucleotide-binding</keyword>
<feature type="non-terminal residue" evidence="4">
    <location>
        <position position="50"/>
    </location>
</feature>
<organism evidence="4 5">
    <name type="scientific">Trifolium medium</name>
    <dbReference type="NCBI Taxonomy" id="97028"/>
    <lineage>
        <taxon>Eukaryota</taxon>
        <taxon>Viridiplantae</taxon>
        <taxon>Streptophyta</taxon>
        <taxon>Embryophyta</taxon>
        <taxon>Tracheophyta</taxon>
        <taxon>Spermatophyta</taxon>
        <taxon>Magnoliopsida</taxon>
        <taxon>eudicotyledons</taxon>
        <taxon>Gunneridae</taxon>
        <taxon>Pentapetalae</taxon>
        <taxon>rosids</taxon>
        <taxon>fabids</taxon>
        <taxon>Fabales</taxon>
        <taxon>Fabaceae</taxon>
        <taxon>Papilionoideae</taxon>
        <taxon>50 kb inversion clade</taxon>
        <taxon>NPAAA clade</taxon>
        <taxon>Hologalegina</taxon>
        <taxon>IRL clade</taxon>
        <taxon>Trifolieae</taxon>
        <taxon>Trifolium</taxon>
    </lineage>
</organism>
<dbReference type="AlphaFoldDB" id="A0A392T6P7"/>
<dbReference type="PANTHER" id="PTHR11353">
    <property type="entry name" value="CHAPERONIN"/>
    <property type="match status" value="1"/>
</dbReference>
<dbReference type="EMBL" id="LXQA010512757">
    <property type="protein sequence ID" value="MCI56462.1"/>
    <property type="molecule type" value="Genomic_DNA"/>
</dbReference>